<dbReference type="SUPFAM" id="SSF56176">
    <property type="entry name" value="FAD-binding/transporter-associated domain-like"/>
    <property type="match status" value="1"/>
</dbReference>
<name>A0ABQ8R685_FUSEQ</name>
<comment type="similarity">
    <text evidence="2">Belongs to the oxygen-dependent FAD-linked oxidoreductase family.</text>
</comment>
<dbReference type="Pfam" id="PF01565">
    <property type="entry name" value="FAD_binding_4"/>
    <property type="match status" value="1"/>
</dbReference>
<dbReference type="PANTHER" id="PTHR42973:SF9">
    <property type="entry name" value="FAD-BINDING PCMH-TYPE DOMAIN-CONTAINING PROTEIN-RELATED"/>
    <property type="match status" value="1"/>
</dbReference>
<dbReference type="InterPro" id="IPR016169">
    <property type="entry name" value="FAD-bd_PCMH_sub2"/>
</dbReference>
<sequence length="497" mass="54453">MEVIAAGASWVPSNAPSPQKMLSNLGLVSLVTWSDLSSKLSPNASIVLPDNSEFGSLTSRWRDWHAPQVGAVVAAFTEADVQETIRYANDHGIPFLARSGGHGATEALQFAKDVIIVDIRGMNDIKLAEDGKSATISGGASVKKVVDTLWAANKQTVTGICECVGISAPILGGGHGWLQGQYGVASDQVISARVVLPNGEAVTASEDSNPDLFWALRGAGHNFGIVTEWQYRIYDVKNPKWSFEIFIFLGDKLEEILELTNTMMKAQPPHMTHWIYIVNIPEIDPDKPIIWYAIISDGTVVEAREYAKPLHDIGPLNVNAGAVPMPELAHVTLMGEDTVACAKGSTSLRYPIGLKDYNSPAVRKVFDSIAEISHRVPELAGSFFLLEGYSTHGVKAVDAAKSAFPHRDDEILITSVILYKPNATLDALAQNHGRKLRTLLLEASDDPEHLHAYVNYAHGDEALEDMYGHEAWRIEKLRGLKKKWDPENRMRFYAPIV</sequence>
<dbReference type="Gene3D" id="3.30.43.10">
    <property type="entry name" value="Uridine Diphospho-n-acetylenolpyruvylglucosamine Reductase, domain 2"/>
    <property type="match status" value="1"/>
</dbReference>
<evidence type="ECO:0000313" key="7">
    <source>
        <dbReference type="EMBL" id="KAJ4127797.1"/>
    </source>
</evidence>
<reference evidence="7" key="1">
    <citation type="submission" date="2022-09" db="EMBL/GenBank/DDBJ databases">
        <title>Fusarium specimens isolated from Avocado Roots.</title>
        <authorList>
            <person name="Stajich J."/>
            <person name="Roper C."/>
            <person name="Heimlech-Rivalta G."/>
        </authorList>
    </citation>
    <scope>NUCLEOTIDE SEQUENCE</scope>
    <source>
        <strain evidence="7">CF00095</strain>
    </source>
</reference>
<dbReference type="Pfam" id="PF08031">
    <property type="entry name" value="BBE"/>
    <property type="match status" value="1"/>
</dbReference>
<proteinExistence type="inferred from homology"/>
<evidence type="ECO:0000256" key="1">
    <source>
        <dbReference type="ARBA" id="ARBA00001974"/>
    </source>
</evidence>
<keyword evidence="4" id="KW-0274">FAD</keyword>
<keyword evidence="5" id="KW-0560">Oxidoreductase</keyword>
<dbReference type="InterPro" id="IPR012951">
    <property type="entry name" value="BBE"/>
</dbReference>
<protein>
    <recommendedName>
        <fullName evidence="6">FAD-binding PCMH-type domain-containing protein</fullName>
    </recommendedName>
</protein>
<evidence type="ECO:0000256" key="3">
    <source>
        <dbReference type="ARBA" id="ARBA00022630"/>
    </source>
</evidence>
<evidence type="ECO:0000256" key="4">
    <source>
        <dbReference type="ARBA" id="ARBA00022827"/>
    </source>
</evidence>
<keyword evidence="8" id="KW-1185">Reference proteome</keyword>
<accession>A0ABQ8R685</accession>
<organism evidence="7 8">
    <name type="scientific">Fusarium equiseti</name>
    <name type="common">Fusarium scirpi</name>
    <dbReference type="NCBI Taxonomy" id="61235"/>
    <lineage>
        <taxon>Eukaryota</taxon>
        <taxon>Fungi</taxon>
        <taxon>Dikarya</taxon>
        <taxon>Ascomycota</taxon>
        <taxon>Pezizomycotina</taxon>
        <taxon>Sordariomycetes</taxon>
        <taxon>Hypocreomycetidae</taxon>
        <taxon>Hypocreales</taxon>
        <taxon>Nectriaceae</taxon>
        <taxon>Fusarium</taxon>
        <taxon>Fusarium incarnatum-equiseti species complex</taxon>
    </lineage>
</organism>
<comment type="cofactor">
    <cofactor evidence="1">
        <name>FAD</name>
        <dbReference type="ChEBI" id="CHEBI:57692"/>
    </cofactor>
</comment>
<dbReference type="PROSITE" id="PS51387">
    <property type="entry name" value="FAD_PCMH"/>
    <property type="match status" value="1"/>
</dbReference>
<evidence type="ECO:0000256" key="5">
    <source>
        <dbReference type="ARBA" id="ARBA00023002"/>
    </source>
</evidence>
<evidence type="ECO:0000256" key="2">
    <source>
        <dbReference type="ARBA" id="ARBA00005466"/>
    </source>
</evidence>
<dbReference type="InterPro" id="IPR006094">
    <property type="entry name" value="Oxid_FAD_bind_N"/>
</dbReference>
<dbReference type="Proteomes" id="UP001152024">
    <property type="component" value="Unassembled WGS sequence"/>
</dbReference>
<dbReference type="InterPro" id="IPR016167">
    <property type="entry name" value="FAD-bd_PCMH_sub1"/>
</dbReference>
<gene>
    <name evidence="7" type="ORF">NW768_008072</name>
</gene>
<comment type="caution">
    <text evidence="7">The sequence shown here is derived from an EMBL/GenBank/DDBJ whole genome shotgun (WGS) entry which is preliminary data.</text>
</comment>
<dbReference type="Gene3D" id="3.30.465.10">
    <property type="match status" value="1"/>
</dbReference>
<dbReference type="Gene3D" id="3.40.462.20">
    <property type="match status" value="1"/>
</dbReference>
<evidence type="ECO:0000313" key="8">
    <source>
        <dbReference type="Proteomes" id="UP001152024"/>
    </source>
</evidence>
<dbReference type="InterPro" id="IPR050416">
    <property type="entry name" value="FAD-linked_Oxidoreductase"/>
</dbReference>
<keyword evidence="3" id="KW-0285">Flavoprotein</keyword>
<dbReference type="InterPro" id="IPR036318">
    <property type="entry name" value="FAD-bd_PCMH-like_sf"/>
</dbReference>
<dbReference type="PANTHER" id="PTHR42973">
    <property type="entry name" value="BINDING OXIDOREDUCTASE, PUTATIVE (AFU_ORTHOLOGUE AFUA_1G17690)-RELATED"/>
    <property type="match status" value="1"/>
</dbReference>
<feature type="domain" description="FAD-binding PCMH-type" evidence="6">
    <location>
        <begin position="65"/>
        <end position="236"/>
    </location>
</feature>
<evidence type="ECO:0000259" key="6">
    <source>
        <dbReference type="PROSITE" id="PS51387"/>
    </source>
</evidence>
<dbReference type="EMBL" id="JAOQBH010000012">
    <property type="protein sequence ID" value="KAJ4127797.1"/>
    <property type="molecule type" value="Genomic_DNA"/>
</dbReference>
<dbReference type="InterPro" id="IPR016166">
    <property type="entry name" value="FAD-bd_PCMH"/>
</dbReference>